<dbReference type="SUPFAM" id="SSF81382">
    <property type="entry name" value="Skp1 dimerisation domain-like"/>
    <property type="match status" value="1"/>
</dbReference>
<dbReference type="InterPro" id="IPR036296">
    <property type="entry name" value="SKP1-like_dim_sf"/>
</dbReference>
<dbReference type="Proteomes" id="UP000489600">
    <property type="component" value="Unassembled WGS sequence"/>
</dbReference>
<feature type="domain" description="SKP1 component POZ" evidence="6">
    <location>
        <begin position="19"/>
        <end position="78"/>
    </location>
</feature>
<feature type="domain" description="SKP1 component dimerisation" evidence="5">
    <location>
        <begin position="120"/>
        <end position="167"/>
    </location>
</feature>
<comment type="subunit">
    <text evidence="4">Part of a SCF (SKP1-cullin-F-box) protein ligase complex.</text>
</comment>
<evidence type="ECO:0000256" key="3">
    <source>
        <dbReference type="ARBA" id="ARBA00022786"/>
    </source>
</evidence>
<dbReference type="SMART" id="SM00512">
    <property type="entry name" value="Skp1"/>
    <property type="match status" value="1"/>
</dbReference>
<evidence type="ECO:0000313" key="7">
    <source>
        <dbReference type="EMBL" id="VVA99780.1"/>
    </source>
</evidence>
<evidence type="ECO:0000313" key="8">
    <source>
        <dbReference type="Proteomes" id="UP000489600"/>
    </source>
</evidence>
<keyword evidence="3 4" id="KW-0833">Ubl conjugation pathway</keyword>
<name>A0A565BFZ1_9BRAS</name>
<dbReference type="GO" id="GO:0006511">
    <property type="term" value="P:ubiquitin-dependent protein catabolic process"/>
    <property type="evidence" value="ECO:0007669"/>
    <property type="project" value="InterPro"/>
</dbReference>
<dbReference type="SUPFAM" id="SSF54695">
    <property type="entry name" value="POZ domain"/>
    <property type="match status" value="1"/>
</dbReference>
<proteinExistence type="inferred from homology"/>
<dbReference type="UniPathway" id="UPA00143"/>
<evidence type="ECO:0000256" key="1">
    <source>
        <dbReference type="ARBA" id="ARBA00004906"/>
    </source>
</evidence>
<dbReference type="GO" id="GO:0009867">
    <property type="term" value="P:jasmonic acid mediated signaling pathway"/>
    <property type="evidence" value="ECO:0007669"/>
    <property type="project" value="UniProtKB-ARBA"/>
</dbReference>
<evidence type="ECO:0000259" key="5">
    <source>
        <dbReference type="Pfam" id="PF01466"/>
    </source>
</evidence>
<evidence type="ECO:0000256" key="4">
    <source>
        <dbReference type="PIRNR" id="PIRNR028729"/>
    </source>
</evidence>
<dbReference type="AlphaFoldDB" id="A0A565BFZ1"/>
<comment type="caution">
    <text evidence="7">The sequence shown here is derived from an EMBL/GenBank/DDBJ whole genome shotgun (WGS) entry which is preliminary data.</text>
</comment>
<gene>
    <name evidence="7" type="ORF">ANE_LOCUS10225</name>
</gene>
<dbReference type="OrthoDB" id="7827685at2759"/>
<evidence type="ECO:0000256" key="2">
    <source>
        <dbReference type="ARBA" id="ARBA00009993"/>
    </source>
</evidence>
<dbReference type="PANTHER" id="PTHR11165">
    <property type="entry name" value="SKP1"/>
    <property type="match status" value="1"/>
</dbReference>
<dbReference type="GO" id="GO:0016567">
    <property type="term" value="P:protein ubiquitination"/>
    <property type="evidence" value="ECO:0007669"/>
    <property type="project" value="UniProtKB-UniRule"/>
</dbReference>
<dbReference type="Gene3D" id="3.30.710.10">
    <property type="entry name" value="Potassium Channel Kv1.1, Chain A"/>
    <property type="match status" value="1"/>
</dbReference>
<comment type="pathway">
    <text evidence="1 4">Protein modification; protein ubiquitination.</text>
</comment>
<dbReference type="InterPro" id="IPR016072">
    <property type="entry name" value="Skp1_comp_dimer"/>
</dbReference>
<reference evidence="7" key="1">
    <citation type="submission" date="2019-07" db="EMBL/GenBank/DDBJ databases">
        <authorList>
            <person name="Dittberner H."/>
        </authorList>
    </citation>
    <scope>NUCLEOTIDE SEQUENCE [LARGE SCALE GENOMIC DNA]</scope>
</reference>
<dbReference type="CDD" id="cd18322">
    <property type="entry name" value="BTB_POZ_SKP1"/>
    <property type="match status" value="1"/>
</dbReference>
<organism evidence="7 8">
    <name type="scientific">Arabis nemorensis</name>
    <dbReference type="NCBI Taxonomy" id="586526"/>
    <lineage>
        <taxon>Eukaryota</taxon>
        <taxon>Viridiplantae</taxon>
        <taxon>Streptophyta</taxon>
        <taxon>Embryophyta</taxon>
        <taxon>Tracheophyta</taxon>
        <taxon>Spermatophyta</taxon>
        <taxon>Magnoliopsida</taxon>
        <taxon>eudicotyledons</taxon>
        <taxon>Gunneridae</taxon>
        <taxon>Pentapetalae</taxon>
        <taxon>rosids</taxon>
        <taxon>malvids</taxon>
        <taxon>Brassicales</taxon>
        <taxon>Brassicaceae</taxon>
        <taxon>Arabideae</taxon>
        <taxon>Arabis</taxon>
    </lineage>
</organism>
<comment type="function">
    <text evidence="4">Involved in ubiquitination and subsequent proteasomal degradation of target proteins. Together with CUL1, RBX1 and a F-box protein, it forms a SCF E3 ubiquitin ligase complex. The functional specificity of this complex depends on the type of F-box protein. In the SCF complex, it serves as an adapter that links the F-box protein to CUL1.</text>
</comment>
<sequence>MSISEISHRFRTLSTSEEKKIVLKTSDGDTFEVDESVALQSQTIAHLIEDDCAKNEVPLPNVTSQILVKVLEYCQRHVGDGGVLTEEEIADLKKWDAEFVNTDQSTIFEMILASNYLNVKSLLDLLCQTIADQIAACGSAEEIREKFQIENDFTPEEEEAVRRENQWSFE</sequence>
<dbReference type="InterPro" id="IPR011333">
    <property type="entry name" value="SKP1/BTB/POZ_sf"/>
</dbReference>
<dbReference type="FunFam" id="3.30.710.10:FF:000026">
    <property type="entry name" value="E3 ubiquitin ligase complex SCF subunit"/>
    <property type="match status" value="1"/>
</dbReference>
<dbReference type="InterPro" id="IPR016073">
    <property type="entry name" value="Skp1_comp_POZ"/>
</dbReference>
<evidence type="ECO:0000259" key="6">
    <source>
        <dbReference type="Pfam" id="PF03931"/>
    </source>
</evidence>
<dbReference type="InterPro" id="IPR001232">
    <property type="entry name" value="SKP1-like"/>
</dbReference>
<dbReference type="EMBL" id="CABITT030000003">
    <property type="protein sequence ID" value="VVA99780.1"/>
    <property type="molecule type" value="Genomic_DNA"/>
</dbReference>
<dbReference type="PIRSF" id="PIRSF028729">
    <property type="entry name" value="E3_ubiquit_lig_SCF_Skp"/>
    <property type="match status" value="1"/>
</dbReference>
<dbReference type="Pfam" id="PF01466">
    <property type="entry name" value="Skp1"/>
    <property type="match status" value="1"/>
</dbReference>
<dbReference type="Pfam" id="PF03931">
    <property type="entry name" value="Skp1_POZ"/>
    <property type="match status" value="1"/>
</dbReference>
<keyword evidence="8" id="KW-1185">Reference proteome</keyword>
<dbReference type="InterPro" id="IPR016897">
    <property type="entry name" value="SKP1"/>
</dbReference>
<comment type="similarity">
    <text evidence="2 4">Belongs to the SKP1 family.</text>
</comment>
<accession>A0A565BFZ1</accession>
<protein>
    <recommendedName>
        <fullName evidence="4">SKP1-like protein</fullName>
    </recommendedName>
</protein>